<sequence length="324" mass="35808">MIGNYGSLSMTCTELFGHDSVPPDQASACLQSMLERRELTIFLLDAMANAMEEPDQIAAIFGPFLNQACFRLKGRNLVDQKLEAGKRKTFQPNDDRIDPVDPSLKLVRSASASLAKLTGQPRAVARAALDALNEDADQACRLLLSGLALALLDNCEVEELKPGIFAYLAADGEEKRPKVLSEGAFAGCFLLRTDKNRKEPLRLFALEPVDVCLLSRPSDEHPEGWAELEYTEAPEVEGFEKDGRLQRFFHVGVHLRGMQDEARALAMSADAKALETFSKRTMGDLTIQDSGNMYTLYAHDDSVKDGLTPFRRLKGRDSQIAFPP</sequence>
<dbReference type="EMBL" id="CAXAMN010000270">
    <property type="protein sequence ID" value="CAK8987374.1"/>
    <property type="molecule type" value="Genomic_DNA"/>
</dbReference>
<protein>
    <submittedName>
        <fullName evidence="1">Uncharacterized protein</fullName>
    </submittedName>
</protein>
<keyword evidence="2" id="KW-1185">Reference proteome</keyword>
<organism evidence="1 2">
    <name type="scientific">Durusdinium trenchii</name>
    <dbReference type="NCBI Taxonomy" id="1381693"/>
    <lineage>
        <taxon>Eukaryota</taxon>
        <taxon>Sar</taxon>
        <taxon>Alveolata</taxon>
        <taxon>Dinophyceae</taxon>
        <taxon>Suessiales</taxon>
        <taxon>Symbiodiniaceae</taxon>
        <taxon>Durusdinium</taxon>
    </lineage>
</organism>
<evidence type="ECO:0000313" key="1">
    <source>
        <dbReference type="EMBL" id="CAK8987374.1"/>
    </source>
</evidence>
<dbReference type="Proteomes" id="UP001642484">
    <property type="component" value="Unassembled WGS sequence"/>
</dbReference>
<proteinExistence type="predicted"/>
<reference evidence="1 2" key="1">
    <citation type="submission" date="2024-02" db="EMBL/GenBank/DDBJ databases">
        <authorList>
            <person name="Chen Y."/>
            <person name="Shah S."/>
            <person name="Dougan E. K."/>
            <person name="Thang M."/>
            <person name="Chan C."/>
        </authorList>
    </citation>
    <scope>NUCLEOTIDE SEQUENCE [LARGE SCALE GENOMIC DNA]</scope>
</reference>
<comment type="caution">
    <text evidence="1">The sequence shown here is derived from an EMBL/GenBank/DDBJ whole genome shotgun (WGS) entry which is preliminary data.</text>
</comment>
<evidence type="ECO:0000313" key="2">
    <source>
        <dbReference type="Proteomes" id="UP001642484"/>
    </source>
</evidence>
<name>A0ABP0HAX8_9DINO</name>
<accession>A0ABP0HAX8</accession>
<gene>
    <name evidence="1" type="ORF">CCMP2556_LOCUS849</name>
</gene>